<keyword evidence="2" id="KW-1185">Reference proteome</keyword>
<name>A0A8S1RSL2_9CILI</name>
<gene>
    <name evidence="1" type="ORF">PSON_ATCC_30995.1.T2690002</name>
</gene>
<proteinExistence type="predicted"/>
<accession>A0A8S1RSL2</accession>
<protein>
    <submittedName>
        <fullName evidence="1">Uncharacterized protein</fullName>
    </submittedName>
</protein>
<sequence>MEFACITYEMVSKLQFQRSLLQQILQLLSIEATVSNFCQPRIIRNGKFCNN</sequence>
<comment type="caution">
    <text evidence="1">The sequence shown here is derived from an EMBL/GenBank/DDBJ whole genome shotgun (WGS) entry which is preliminary data.</text>
</comment>
<dbReference type="AlphaFoldDB" id="A0A8S1RSL2"/>
<dbReference type="Proteomes" id="UP000692954">
    <property type="component" value="Unassembled WGS sequence"/>
</dbReference>
<organism evidence="1 2">
    <name type="scientific">Paramecium sonneborni</name>
    <dbReference type="NCBI Taxonomy" id="65129"/>
    <lineage>
        <taxon>Eukaryota</taxon>
        <taxon>Sar</taxon>
        <taxon>Alveolata</taxon>
        <taxon>Ciliophora</taxon>
        <taxon>Intramacronucleata</taxon>
        <taxon>Oligohymenophorea</taxon>
        <taxon>Peniculida</taxon>
        <taxon>Parameciidae</taxon>
        <taxon>Paramecium</taxon>
    </lineage>
</organism>
<evidence type="ECO:0000313" key="1">
    <source>
        <dbReference type="EMBL" id="CAD8130202.1"/>
    </source>
</evidence>
<reference evidence="1" key="1">
    <citation type="submission" date="2021-01" db="EMBL/GenBank/DDBJ databases">
        <authorList>
            <consortium name="Genoscope - CEA"/>
            <person name="William W."/>
        </authorList>
    </citation>
    <scope>NUCLEOTIDE SEQUENCE</scope>
</reference>
<evidence type="ECO:0000313" key="2">
    <source>
        <dbReference type="Proteomes" id="UP000692954"/>
    </source>
</evidence>
<dbReference type="EMBL" id="CAJJDN010000269">
    <property type="protein sequence ID" value="CAD8130202.1"/>
    <property type="molecule type" value="Genomic_DNA"/>
</dbReference>